<keyword evidence="2" id="KW-1185">Reference proteome</keyword>
<organism evidence="1 2">
    <name type="scientific">Dermacentor silvarum</name>
    <name type="common">Tick</name>
    <dbReference type="NCBI Taxonomy" id="543639"/>
    <lineage>
        <taxon>Eukaryota</taxon>
        <taxon>Metazoa</taxon>
        <taxon>Ecdysozoa</taxon>
        <taxon>Arthropoda</taxon>
        <taxon>Chelicerata</taxon>
        <taxon>Arachnida</taxon>
        <taxon>Acari</taxon>
        <taxon>Parasitiformes</taxon>
        <taxon>Ixodida</taxon>
        <taxon>Ixodoidea</taxon>
        <taxon>Ixodidae</taxon>
        <taxon>Rhipicephalinae</taxon>
        <taxon>Dermacentor</taxon>
    </lineage>
</organism>
<dbReference type="Proteomes" id="UP000821865">
    <property type="component" value="Chromosome 10"/>
</dbReference>
<dbReference type="EMBL" id="CM023479">
    <property type="protein sequence ID" value="KAH7973737.1"/>
    <property type="molecule type" value="Genomic_DNA"/>
</dbReference>
<reference evidence="1" key="1">
    <citation type="submission" date="2020-05" db="EMBL/GenBank/DDBJ databases">
        <title>Large-scale comparative analyses of tick genomes elucidate their genetic diversity and vector capacities.</title>
        <authorList>
            <person name="Jia N."/>
            <person name="Wang J."/>
            <person name="Shi W."/>
            <person name="Du L."/>
            <person name="Sun Y."/>
            <person name="Zhan W."/>
            <person name="Jiang J."/>
            <person name="Wang Q."/>
            <person name="Zhang B."/>
            <person name="Ji P."/>
            <person name="Sakyi L.B."/>
            <person name="Cui X."/>
            <person name="Yuan T."/>
            <person name="Jiang B."/>
            <person name="Yang W."/>
            <person name="Lam T.T.-Y."/>
            <person name="Chang Q."/>
            <person name="Ding S."/>
            <person name="Wang X."/>
            <person name="Zhu J."/>
            <person name="Ruan X."/>
            <person name="Zhao L."/>
            <person name="Wei J."/>
            <person name="Que T."/>
            <person name="Du C."/>
            <person name="Cheng J."/>
            <person name="Dai P."/>
            <person name="Han X."/>
            <person name="Huang E."/>
            <person name="Gao Y."/>
            <person name="Liu J."/>
            <person name="Shao H."/>
            <person name="Ye R."/>
            <person name="Li L."/>
            <person name="Wei W."/>
            <person name="Wang X."/>
            <person name="Wang C."/>
            <person name="Yang T."/>
            <person name="Huo Q."/>
            <person name="Li W."/>
            <person name="Guo W."/>
            <person name="Chen H."/>
            <person name="Zhou L."/>
            <person name="Ni X."/>
            <person name="Tian J."/>
            <person name="Zhou Y."/>
            <person name="Sheng Y."/>
            <person name="Liu T."/>
            <person name="Pan Y."/>
            <person name="Xia L."/>
            <person name="Li J."/>
            <person name="Zhao F."/>
            <person name="Cao W."/>
        </authorList>
    </citation>
    <scope>NUCLEOTIDE SEQUENCE</scope>
    <source>
        <strain evidence="1">Dsil-2018</strain>
    </source>
</reference>
<accession>A0ACB8DMH7</accession>
<evidence type="ECO:0000313" key="1">
    <source>
        <dbReference type="EMBL" id="KAH7973737.1"/>
    </source>
</evidence>
<comment type="caution">
    <text evidence="1">The sequence shown here is derived from an EMBL/GenBank/DDBJ whole genome shotgun (WGS) entry which is preliminary data.</text>
</comment>
<gene>
    <name evidence="1" type="ORF">HPB49_004639</name>
</gene>
<name>A0ACB8DMH7_DERSI</name>
<sequence>MTEDTHHYSRDSEYPRVSEDDQEEFPKEAAAEAEACGDEVGSPQYGDPWVTHTAAVALRLLTAEEQRNKSTTTAHATPAAKGALSTNEMARQPVYETALDLRLKQREPDQDLDRLDQSPAIILPGLQQQPRAGPLYPVPSSWSSSGVSVTPGRKGGATKQPSLQEACCPNPPPQQDISSSTSASSSVQQQPSPTPRGSSSSGGGKFRFLLPCRGQGLAFKQVSAADKAIYQNQLLPHSPISENLPAAPIGAVAVKRSIRAGVKVRPSESVCRRWHGGQRNEGEPMALAPMLKCSRICSKVF</sequence>
<proteinExistence type="predicted"/>
<protein>
    <submittedName>
        <fullName evidence="1">Uncharacterized protein</fullName>
    </submittedName>
</protein>
<evidence type="ECO:0000313" key="2">
    <source>
        <dbReference type="Proteomes" id="UP000821865"/>
    </source>
</evidence>